<comment type="caution">
    <text evidence="13">The sequence shown here is derived from an EMBL/GenBank/DDBJ whole genome shotgun (WGS) entry which is preliminary data.</text>
</comment>
<evidence type="ECO:0000256" key="1">
    <source>
        <dbReference type="ARBA" id="ARBA00005059"/>
    </source>
</evidence>
<dbReference type="Pfam" id="PF01488">
    <property type="entry name" value="Shikimate_DH"/>
    <property type="match status" value="1"/>
</dbReference>
<keyword evidence="4 8" id="KW-0521">NADP</keyword>
<evidence type="ECO:0000313" key="14">
    <source>
        <dbReference type="Proteomes" id="UP001597044"/>
    </source>
</evidence>
<evidence type="ECO:0000256" key="8">
    <source>
        <dbReference type="HAMAP-Rule" id="MF_00087"/>
    </source>
</evidence>
<evidence type="ECO:0000259" key="11">
    <source>
        <dbReference type="Pfam" id="PF01488"/>
    </source>
</evidence>
<evidence type="ECO:0000256" key="6">
    <source>
        <dbReference type="ARBA" id="ARBA00023244"/>
    </source>
</evidence>
<gene>
    <name evidence="8 13" type="primary">hemA</name>
    <name evidence="13" type="ORF">ACFQ0F_11470</name>
</gene>
<dbReference type="CDD" id="cd05213">
    <property type="entry name" value="NAD_bind_Glutamyl_tRNA_reduct"/>
    <property type="match status" value="1"/>
</dbReference>
<feature type="site" description="Important for activity" evidence="8">
    <location>
        <position position="97"/>
    </location>
</feature>
<dbReference type="GO" id="GO:0008883">
    <property type="term" value="F:glutamyl-tRNA reductase activity"/>
    <property type="evidence" value="ECO:0007669"/>
    <property type="project" value="UniProtKB-EC"/>
</dbReference>
<dbReference type="InterPro" id="IPR036343">
    <property type="entry name" value="GluRdtase_N_sf"/>
</dbReference>
<feature type="domain" description="Tetrapyrrole biosynthesis glutamyl-tRNA reductase dimerisation" evidence="10">
    <location>
        <begin position="319"/>
        <end position="410"/>
    </location>
</feature>
<sequence length="432" mass="46540">MALLAFGINHKTASVALRERAAFAPEALGQALRDARQFAGLDEVAILSTCNRTEFYGAADPERMQAVRQWLTESRGISDAELDAVWYVHEGEAAMRHAMRVASGLDSMVLGEPQIFGQMKTAWSEAIAAGTAGGALDKLFQGTFAAAKAVRSKTALGASPVSIGFAAVTLARQVFESLAQTPTLLVGAGEMNSLVAKHLREQGVAELMIVNRTLANAEVVAQDVDAEAMPWSCLQDALARAGVVISCTGSSEAVITRAMVKQALKERRQQPMLLIDIAVPRDIEPSVAELDDVFLYTVDDLQSVIDTGWRNRQAAAVDAERLIDQHVQQFAEQQRVAEAAVALIRQVRGRAADMADIERQKALEQLRRGADPEAVLARLQHNLMNKWLHAPTVSLRQLAASNNAEGLQLVAQAMGVKPEDTPVNSSETASNS</sequence>
<dbReference type="NCBIfam" id="TIGR01035">
    <property type="entry name" value="hemA"/>
    <property type="match status" value="1"/>
</dbReference>
<organism evidence="13 14">
    <name type="scientific">Paraperlucidibaca wandonensis</name>
    <dbReference type="NCBI Taxonomy" id="1268273"/>
    <lineage>
        <taxon>Bacteria</taxon>
        <taxon>Pseudomonadati</taxon>
        <taxon>Pseudomonadota</taxon>
        <taxon>Gammaproteobacteria</taxon>
        <taxon>Moraxellales</taxon>
        <taxon>Moraxellaceae</taxon>
        <taxon>Paraperlucidibaca</taxon>
    </lineage>
</organism>
<dbReference type="InterPro" id="IPR036453">
    <property type="entry name" value="GluRdtase_dimer_dom_sf"/>
</dbReference>
<dbReference type="Proteomes" id="UP001597044">
    <property type="component" value="Unassembled WGS sequence"/>
</dbReference>
<dbReference type="InterPro" id="IPR015896">
    <property type="entry name" value="4pyrrol_synth_GluRdtase_dimer"/>
</dbReference>
<evidence type="ECO:0000313" key="13">
    <source>
        <dbReference type="EMBL" id="MFD0950992.1"/>
    </source>
</evidence>
<feature type="binding site" evidence="8">
    <location>
        <position position="118"/>
    </location>
    <ligand>
        <name>substrate</name>
    </ligand>
</feature>
<comment type="function">
    <text evidence="8">Catalyzes the NADPH-dependent reduction of glutamyl-tRNA(Glu) to glutamate 1-semialdehyde (GSA).</text>
</comment>
<evidence type="ECO:0000256" key="9">
    <source>
        <dbReference type="RuleBase" id="RU000584"/>
    </source>
</evidence>
<proteinExistence type="inferred from homology"/>
<comment type="domain">
    <text evidence="8">Possesses an unusual extended V-shaped dimeric structure with each monomer consisting of three distinct domains arranged along a curved 'spinal' alpha-helix. The N-terminal catalytic domain specifically recognizes the glutamate moiety of the substrate. The second domain is the NADPH-binding domain, and the third C-terminal domain is responsible for dimerization.</text>
</comment>
<evidence type="ECO:0000256" key="7">
    <source>
        <dbReference type="ARBA" id="ARBA00047464"/>
    </source>
</evidence>
<keyword evidence="5 8" id="KW-0560">Oxidoreductase</keyword>
<dbReference type="EC" id="1.2.1.70" evidence="3 8"/>
<comment type="catalytic activity">
    <reaction evidence="7 8 9">
        <text>(S)-4-amino-5-oxopentanoate + tRNA(Glu) + NADP(+) = L-glutamyl-tRNA(Glu) + NADPH + H(+)</text>
        <dbReference type="Rhea" id="RHEA:12344"/>
        <dbReference type="Rhea" id="RHEA-COMP:9663"/>
        <dbReference type="Rhea" id="RHEA-COMP:9680"/>
        <dbReference type="ChEBI" id="CHEBI:15378"/>
        <dbReference type="ChEBI" id="CHEBI:57501"/>
        <dbReference type="ChEBI" id="CHEBI:57783"/>
        <dbReference type="ChEBI" id="CHEBI:58349"/>
        <dbReference type="ChEBI" id="CHEBI:78442"/>
        <dbReference type="ChEBI" id="CHEBI:78520"/>
        <dbReference type="EC" id="1.2.1.70"/>
    </reaction>
</comment>
<dbReference type="InterPro" id="IPR000343">
    <property type="entry name" value="4pyrrol_synth_GluRdtase"/>
</dbReference>
<dbReference type="HAMAP" id="MF_00087">
    <property type="entry name" value="Glu_tRNA_reductase"/>
    <property type="match status" value="1"/>
</dbReference>
<comment type="subunit">
    <text evidence="8">Homodimer.</text>
</comment>
<evidence type="ECO:0000256" key="2">
    <source>
        <dbReference type="ARBA" id="ARBA00005916"/>
    </source>
</evidence>
<comment type="similarity">
    <text evidence="2 8 9">Belongs to the glutamyl-tRNA reductase family.</text>
</comment>
<evidence type="ECO:0000256" key="5">
    <source>
        <dbReference type="ARBA" id="ARBA00023002"/>
    </source>
</evidence>
<comment type="miscellaneous">
    <text evidence="8">During catalysis, the active site Cys acts as a nucleophile attacking the alpha-carbonyl group of tRNA-bound glutamate with the formation of a thioester intermediate between enzyme and glutamate, and the concomitant release of tRNA(Glu). The thioester intermediate is finally reduced by direct hydride transfer from NADPH, to form the product GSA.</text>
</comment>
<name>A0ABW3HJR4_9GAMM</name>
<feature type="binding site" evidence="8">
    <location>
        <begin position="187"/>
        <end position="192"/>
    </location>
    <ligand>
        <name>NADP(+)</name>
        <dbReference type="ChEBI" id="CHEBI:58349"/>
    </ligand>
</feature>
<dbReference type="PIRSF" id="PIRSF000445">
    <property type="entry name" value="4pyrrol_synth_GluRdtase"/>
    <property type="match status" value="1"/>
</dbReference>
<comment type="pathway">
    <text evidence="1 8 9">Porphyrin-containing compound metabolism; protoporphyrin-IX biosynthesis; 5-aminolevulinate from L-glutamyl-tRNA(Glu): step 1/2.</text>
</comment>
<dbReference type="Gene3D" id="3.40.50.720">
    <property type="entry name" value="NAD(P)-binding Rossmann-like Domain"/>
    <property type="match status" value="1"/>
</dbReference>
<keyword evidence="14" id="KW-1185">Reference proteome</keyword>
<dbReference type="RefSeq" id="WP_379072347.1">
    <property type="nucleotide sequence ID" value="NZ_JBHTIT010000002.1"/>
</dbReference>
<dbReference type="PANTHER" id="PTHR43013">
    <property type="entry name" value="GLUTAMYL-TRNA REDUCTASE"/>
    <property type="match status" value="1"/>
</dbReference>
<feature type="binding site" evidence="8">
    <location>
        <position position="107"/>
    </location>
    <ligand>
        <name>substrate</name>
    </ligand>
</feature>
<dbReference type="InterPro" id="IPR006151">
    <property type="entry name" value="Shikm_DH/Glu-tRNA_Rdtase"/>
</dbReference>
<dbReference type="Pfam" id="PF00745">
    <property type="entry name" value="GlutR_dimer"/>
    <property type="match status" value="1"/>
</dbReference>
<dbReference type="SUPFAM" id="SSF69075">
    <property type="entry name" value="Glutamyl tRNA-reductase dimerization domain"/>
    <property type="match status" value="1"/>
</dbReference>
<feature type="domain" description="Glutamyl-tRNA reductase N-terminal" evidence="12">
    <location>
        <begin position="7"/>
        <end position="154"/>
    </location>
</feature>
<evidence type="ECO:0000259" key="10">
    <source>
        <dbReference type="Pfam" id="PF00745"/>
    </source>
</evidence>
<evidence type="ECO:0000259" key="12">
    <source>
        <dbReference type="Pfam" id="PF05201"/>
    </source>
</evidence>
<accession>A0ABW3HJR4</accession>
<dbReference type="EMBL" id="JBHTIT010000002">
    <property type="protein sequence ID" value="MFD0950992.1"/>
    <property type="molecule type" value="Genomic_DNA"/>
</dbReference>
<dbReference type="PANTHER" id="PTHR43013:SF1">
    <property type="entry name" value="GLUTAMYL-TRNA REDUCTASE"/>
    <property type="match status" value="1"/>
</dbReference>
<dbReference type="SUPFAM" id="SSF69742">
    <property type="entry name" value="Glutamyl tRNA-reductase catalytic, N-terminal domain"/>
    <property type="match status" value="1"/>
</dbReference>
<dbReference type="InterPro" id="IPR036291">
    <property type="entry name" value="NAD(P)-bd_dom_sf"/>
</dbReference>
<evidence type="ECO:0000256" key="4">
    <source>
        <dbReference type="ARBA" id="ARBA00022857"/>
    </source>
</evidence>
<protein>
    <recommendedName>
        <fullName evidence="3 8">Glutamyl-tRNA reductase</fullName>
        <shortName evidence="8">GluTR</shortName>
        <ecNumber evidence="3 8">1.2.1.70</ecNumber>
    </recommendedName>
</protein>
<reference evidence="14" key="1">
    <citation type="journal article" date="2019" name="Int. J. Syst. Evol. Microbiol.">
        <title>The Global Catalogue of Microorganisms (GCM) 10K type strain sequencing project: providing services to taxonomists for standard genome sequencing and annotation.</title>
        <authorList>
            <consortium name="The Broad Institute Genomics Platform"/>
            <consortium name="The Broad Institute Genome Sequencing Center for Infectious Disease"/>
            <person name="Wu L."/>
            <person name="Ma J."/>
        </authorList>
    </citation>
    <scope>NUCLEOTIDE SEQUENCE [LARGE SCALE GENOMIC DNA]</scope>
    <source>
        <strain evidence="14">CCUG 63419</strain>
    </source>
</reference>
<dbReference type="SUPFAM" id="SSF51735">
    <property type="entry name" value="NAD(P)-binding Rossmann-fold domains"/>
    <property type="match status" value="1"/>
</dbReference>
<dbReference type="Gene3D" id="3.30.460.30">
    <property type="entry name" value="Glutamyl-tRNA reductase, N-terminal domain"/>
    <property type="match status" value="1"/>
</dbReference>
<feature type="domain" description="Quinate/shikimate 5-dehydrogenase/glutamyl-tRNA reductase" evidence="11">
    <location>
        <begin position="170"/>
        <end position="304"/>
    </location>
</feature>
<keyword evidence="6 8" id="KW-0627">Porphyrin biosynthesis</keyword>
<feature type="active site" description="Nucleophile" evidence="8">
    <location>
        <position position="50"/>
    </location>
</feature>
<feature type="binding site" evidence="8">
    <location>
        <begin position="112"/>
        <end position="114"/>
    </location>
    <ligand>
        <name>substrate</name>
    </ligand>
</feature>
<evidence type="ECO:0000256" key="3">
    <source>
        <dbReference type="ARBA" id="ARBA00012970"/>
    </source>
</evidence>
<feature type="binding site" evidence="8">
    <location>
        <begin position="49"/>
        <end position="52"/>
    </location>
    <ligand>
        <name>substrate</name>
    </ligand>
</feature>
<dbReference type="InterPro" id="IPR015895">
    <property type="entry name" value="4pyrrol_synth_GluRdtase_N"/>
</dbReference>
<dbReference type="Pfam" id="PF05201">
    <property type="entry name" value="GlutR_N"/>
    <property type="match status" value="1"/>
</dbReference>